<keyword evidence="2" id="KW-1277">Toxin-antitoxin system</keyword>
<dbReference type="InterPro" id="IPR013321">
    <property type="entry name" value="Arc_rbn_hlx_hlx"/>
</dbReference>
<dbReference type="OrthoDB" id="9804867at2"/>
<protein>
    <submittedName>
        <fullName evidence="3">Type II toxin-antitoxin system antitoxin, RelB/DinJ family</fullName>
    </submittedName>
</protein>
<name>A0A552VBX1_9FIRM</name>
<comment type="similarity">
    <text evidence="1">Belongs to the RelB/DinJ antitoxin family.</text>
</comment>
<organism evidence="3 4">
    <name type="scientific">Criibacterium bergeronii</name>
    <dbReference type="NCBI Taxonomy" id="1871336"/>
    <lineage>
        <taxon>Bacteria</taxon>
        <taxon>Bacillati</taxon>
        <taxon>Bacillota</taxon>
        <taxon>Clostridia</taxon>
        <taxon>Peptostreptococcales</taxon>
        <taxon>Filifactoraceae</taxon>
        <taxon>Criibacterium</taxon>
    </lineage>
</organism>
<evidence type="ECO:0000256" key="2">
    <source>
        <dbReference type="ARBA" id="ARBA00022649"/>
    </source>
</evidence>
<accession>A0A552VBX1</accession>
<evidence type="ECO:0000313" key="3">
    <source>
        <dbReference type="EMBL" id="TRW27957.1"/>
    </source>
</evidence>
<dbReference type="AlphaFoldDB" id="A0A552VBX1"/>
<dbReference type="PANTHER" id="PTHR38781">
    <property type="entry name" value="ANTITOXIN DINJ-RELATED"/>
    <property type="match status" value="1"/>
</dbReference>
<evidence type="ECO:0000313" key="4">
    <source>
        <dbReference type="Proteomes" id="UP000319424"/>
    </source>
</evidence>
<dbReference type="InterPro" id="IPR007337">
    <property type="entry name" value="RelB/DinJ"/>
</dbReference>
<dbReference type="EMBL" id="VJXW01000003">
    <property type="protein sequence ID" value="TRW27957.1"/>
    <property type="molecule type" value="Genomic_DNA"/>
</dbReference>
<dbReference type="Proteomes" id="UP000319424">
    <property type="component" value="Unassembled WGS sequence"/>
</dbReference>
<sequence length="76" mass="8944">MAVVTFNVEDDLREKVQEVMDSIGIDIQTTLTIFLKQIARENRIPVDLYVDTTYEDNFYSKSNMYALRESIEQYNV</sequence>
<dbReference type="Pfam" id="PF04221">
    <property type="entry name" value="RelB"/>
    <property type="match status" value="1"/>
</dbReference>
<evidence type="ECO:0000256" key="1">
    <source>
        <dbReference type="ARBA" id="ARBA00010562"/>
    </source>
</evidence>
<dbReference type="GO" id="GO:0006351">
    <property type="term" value="P:DNA-templated transcription"/>
    <property type="evidence" value="ECO:0007669"/>
    <property type="project" value="TreeGrafter"/>
</dbReference>
<reference evidence="3 4" key="1">
    <citation type="submission" date="2019-07" db="EMBL/GenBank/DDBJ databases">
        <title>Criibacterium bergeronii gen. nov., sp. nov. isolated from human clinical samples.</title>
        <authorList>
            <person name="Maheux A.F."/>
            <person name="Boudreau D.K."/>
            <person name="Berube E."/>
            <person name="Brodeur S."/>
            <person name="Bernard K.A."/>
            <person name="Abed J.Y."/>
            <person name="Ducrey E."/>
            <person name="Guay E.F."/>
            <person name="Raymond F."/>
            <person name="Corbeil J."/>
            <person name="Domingo M.-C."/>
            <person name="Roy P.H."/>
            <person name="Boissinot M."/>
            <person name="Tocheva E.I."/>
            <person name="Omar R.F."/>
        </authorList>
    </citation>
    <scope>NUCLEOTIDE SEQUENCE [LARGE SCALE GENOMIC DNA]</scope>
    <source>
        <strain evidence="3 4">CCRI-24246</strain>
    </source>
</reference>
<proteinExistence type="inferred from homology"/>
<dbReference type="Gene3D" id="1.10.1220.10">
    <property type="entry name" value="Met repressor-like"/>
    <property type="match status" value="1"/>
</dbReference>
<dbReference type="RefSeq" id="WP_144015657.1">
    <property type="nucleotide sequence ID" value="NZ_VJXW01000003.1"/>
</dbReference>
<comment type="caution">
    <text evidence="3">The sequence shown here is derived from an EMBL/GenBank/DDBJ whole genome shotgun (WGS) entry which is preliminary data.</text>
</comment>
<dbReference type="GO" id="GO:0006355">
    <property type="term" value="P:regulation of DNA-templated transcription"/>
    <property type="evidence" value="ECO:0007669"/>
    <property type="project" value="InterPro"/>
</dbReference>
<gene>
    <name evidence="3" type="ORF">FL857_02890</name>
</gene>
<dbReference type="PANTHER" id="PTHR38781:SF1">
    <property type="entry name" value="ANTITOXIN DINJ-RELATED"/>
    <property type="match status" value="1"/>
</dbReference>